<dbReference type="HOGENOM" id="CLU_1283678_0_0_1"/>
<evidence type="ECO:0000313" key="1">
    <source>
        <dbReference type="EMBL" id="KIP07912.1"/>
    </source>
</evidence>
<accession>A0A0C3S913</accession>
<protein>
    <submittedName>
        <fullName evidence="1">Uncharacterized protein</fullName>
    </submittedName>
</protein>
<organism evidence="1 2">
    <name type="scientific">Phlebiopsis gigantea (strain 11061_1 CR5-6)</name>
    <name type="common">White-rot fungus</name>
    <name type="synonym">Peniophora gigantea</name>
    <dbReference type="NCBI Taxonomy" id="745531"/>
    <lineage>
        <taxon>Eukaryota</taxon>
        <taxon>Fungi</taxon>
        <taxon>Dikarya</taxon>
        <taxon>Basidiomycota</taxon>
        <taxon>Agaricomycotina</taxon>
        <taxon>Agaricomycetes</taxon>
        <taxon>Polyporales</taxon>
        <taxon>Phanerochaetaceae</taxon>
        <taxon>Phlebiopsis</taxon>
    </lineage>
</organism>
<proteinExistence type="predicted"/>
<sequence length="215" mass="24292">MITHTQTLSQIRELRIMVRQDWLSWWDAHGITGMASNLAAAVGCTHETFELVVNYDHPDISVDVVGPRMSLTRCTVPQSIKFTLHVDDRTPRSFRELFRMLVPLLRSLRLRASTVPAFSLLSFDVSITDFGSPNGDSLGYVLAEEYSDVLGNNLLDCTLVSFCEHMRLGSVRSEYCGQFGTTQSMAEKILCAAFPRMKESGRMEPVKYWDETSIE</sequence>
<name>A0A0C3S913_PHLG1</name>
<dbReference type="EMBL" id="KN840488">
    <property type="protein sequence ID" value="KIP07912.1"/>
    <property type="molecule type" value="Genomic_DNA"/>
</dbReference>
<evidence type="ECO:0000313" key="2">
    <source>
        <dbReference type="Proteomes" id="UP000053257"/>
    </source>
</evidence>
<reference evidence="1 2" key="1">
    <citation type="journal article" date="2014" name="PLoS Genet.">
        <title>Analysis of the Phlebiopsis gigantea genome, transcriptome and secretome provides insight into its pioneer colonization strategies of wood.</title>
        <authorList>
            <person name="Hori C."/>
            <person name="Ishida T."/>
            <person name="Igarashi K."/>
            <person name="Samejima M."/>
            <person name="Suzuki H."/>
            <person name="Master E."/>
            <person name="Ferreira P."/>
            <person name="Ruiz-Duenas F.J."/>
            <person name="Held B."/>
            <person name="Canessa P."/>
            <person name="Larrondo L.F."/>
            <person name="Schmoll M."/>
            <person name="Druzhinina I.S."/>
            <person name="Kubicek C.P."/>
            <person name="Gaskell J.A."/>
            <person name="Kersten P."/>
            <person name="St John F."/>
            <person name="Glasner J."/>
            <person name="Sabat G."/>
            <person name="Splinter BonDurant S."/>
            <person name="Syed K."/>
            <person name="Yadav J."/>
            <person name="Mgbeahuruike A.C."/>
            <person name="Kovalchuk A."/>
            <person name="Asiegbu F.O."/>
            <person name="Lackner G."/>
            <person name="Hoffmeister D."/>
            <person name="Rencoret J."/>
            <person name="Gutierrez A."/>
            <person name="Sun H."/>
            <person name="Lindquist E."/>
            <person name="Barry K."/>
            <person name="Riley R."/>
            <person name="Grigoriev I.V."/>
            <person name="Henrissat B."/>
            <person name="Kues U."/>
            <person name="Berka R.M."/>
            <person name="Martinez A.T."/>
            <person name="Covert S.F."/>
            <person name="Blanchette R.A."/>
            <person name="Cullen D."/>
        </authorList>
    </citation>
    <scope>NUCLEOTIDE SEQUENCE [LARGE SCALE GENOMIC DNA]</scope>
    <source>
        <strain evidence="1 2">11061_1 CR5-6</strain>
    </source>
</reference>
<gene>
    <name evidence="1" type="ORF">PHLGIDRAFT_403459</name>
</gene>
<dbReference type="AlphaFoldDB" id="A0A0C3S913"/>
<dbReference type="Proteomes" id="UP000053257">
    <property type="component" value="Unassembled WGS sequence"/>
</dbReference>
<keyword evidence="2" id="KW-1185">Reference proteome</keyword>